<proteinExistence type="predicted"/>
<sequence length="105" mass="12512">MLREWDRFGRTKVTLTEWTYGLLASWRLWWYFWDTLSSSIVLVESGVVDVELRFYGFNKVLSADLMIPDIGLPWYKVKLLTVVYLVHSDFGLSFQVLKQYYCGRQ</sequence>
<name>A0A8D8C4Q6_CULPI</name>
<reference evidence="1" key="1">
    <citation type="submission" date="2021-05" db="EMBL/GenBank/DDBJ databases">
        <authorList>
            <person name="Alioto T."/>
            <person name="Alioto T."/>
            <person name="Gomez Garrido J."/>
        </authorList>
    </citation>
    <scope>NUCLEOTIDE SEQUENCE</scope>
</reference>
<accession>A0A8D8C4Q6</accession>
<evidence type="ECO:0000313" key="1">
    <source>
        <dbReference type="EMBL" id="CAG6486273.1"/>
    </source>
</evidence>
<dbReference type="EMBL" id="HBUE01103579">
    <property type="protein sequence ID" value="CAG6486273.1"/>
    <property type="molecule type" value="Transcribed_RNA"/>
</dbReference>
<dbReference type="AlphaFoldDB" id="A0A8D8C4Q6"/>
<organism evidence="1">
    <name type="scientific">Culex pipiens</name>
    <name type="common">House mosquito</name>
    <dbReference type="NCBI Taxonomy" id="7175"/>
    <lineage>
        <taxon>Eukaryota</taxon>
        <taxon>Metazoa</taxon>
        <taxon>Ecdysozoa</taxon>
        <taxon>Arthropoda</taxon>
        <taxon>Hexapoda</taxon>
        <taxon>Insecta</taxon>
        <taxon>Pterygota</taxon>
        <taxon>Neoptera</taxon>
        <taxon>Endopterygota</taxon>
        <taxon>Diptera</taxon>
        <taxon>Nematocera</taxon>
        <taxon>Culicoidea</taxon>
        <taxon>Culicidae</taxon>
        <taxon>Culicinae</taxon>
        <taxon>Culicini</taxon>
        <taxon>Culex</taxon>
        <taxon>Culex</taxon>
    </lineage>
</organism>
<protein>
    <submittedName>
        <fullName evidence="1">(northern house mosquito) hypothetical protein</fullName>
    </submittedName>
</protein>